<dbReference type="STRING" id="1141098.A0A1Y2DKN7"/>
<gene>
    <name evidence="1" type="ORF">BCR38DRAFT_489047</name>
</gene>
<proteinExistence type="predicted"/>
<accession>A0A1Y2DKN7</accession>
<evidence type="ECO:0000313" key="2">
    <source>
        <dbReference type="Proteomes" id="UP000193689"/>
    </source>
</evidence>
<dbReference type="GeneID" id="63780568"/>
<keyword evidence="2" id="KW-1185">Reference proteome</keyword>
<dbReference type="InterPro" id="IPR036047">
    <property type="entry name" value="F-box-like_dom_sf"/>
</dbReference>
<organism evidence="1 2">
    <name type="scientific">Pseudomassariella vexata</name>
    <dbReference type="NCBI Taxonomy" id="1141098"/>
    <lineage>
        <taxon>Eukaryota</taxon>
        <taxon>Fungi</taxon>
        <taxon>Dikarya</taxon>
        <taxon>Ascomycota</taxon>
        <taxon>Pezizomycotina</taxon>
        <taxon>Sordariomycetes</taxon>
        <taxon>Xylariomycetidae</taxon>
        <taxon>Amphisphaeriales</taxon>
        <taxon>Pseudomassariaceae</taxon>
        <taxon>Pseudomassariella</taxon>
    </lineage>
</organism>
<dbReference type="InParanoid" id="A0A1Y2DKN7"/>
<evidence type="ECO:0008006" key="3">
    <source>
        <dbReference type="Google" id="ProtNLM"/>
    </source>
</evidence>
<dbReference type="SUPFAM" id="SSF81383">
    <property type="entry name" value="F-box domain"/>
    <property type="match status" value="1"/>
</dbReference>
<dbReference type="EMBL" id="MCFJ01000014">
    <property type="protein sequence ID" value="ORY59315.1"/>
    <property type="molecule type" value="Genomic_DNA"/>
</dbReference>
<name>A0A1Y2DKN7_9PEZI</name>
<evidence type="ECO:0000313" key="1">
    <source>
        <dbReference type="EMBL" id="ORY59315.1"/>
    </source>
</evidence>
<dbReference type="OrthoDB" id="5279008at2759"/>
<dbReference type="SUPFAM" id="SSF52047">
    <property type="entry name" value="RNI-like"/>
    <property type="match status" value="1"/>
</dbReference>
<protein>
    <recommendedName>
        <fullName evidence="3">F-box domain-containing protein</fullName>
    </recommendedName>
</protein>
<sequence length="475" mass="53111">MTPSLMSMPLEILLCICSYLPATDYGLLRRASKHLDSSLFSAFAKRFFHSRQFMLTESSLRVLVAISKSRLSSFLKELTLGTNRFDPSLSPCLRRRLNHVQQARYLAESIDQDTLVNTGHDRVLLCEALQELAVETIRIKDCDPGSSYGATTILNETGAGGVYTHGDAFFNTACLNKLLCALDNAKSRPNKLEFVFRNGILDSAFHIPSYMNGVKAVLAGVQELSLRINSCVSPADAALIIRNAQPPEADTHLLRRFVGCLSNLRKLSVVPRFRENVFGPDDFMQWLGAPLTAKVEPDAPTPATFPHLQELHLNDSTLCSEVLLGLITKFKPTLHTLNLEFVIISDFPHRHAKDLDLPMPNLWSSFLRNLAKSGVQLQSFTVCGAEQYTCSGPGNIIFEEEKKPENMYKAQTITFKGLDTMDKVKNLASRAFVHVLEDSDEELADEWDDDIFFDLDDTFDAFPGLDADDFDPFLF</sequence>
<comment type="caution">
    <text evidence="1">The sequence shown here is derived from an EMBL/GenBank/DDBJ whole genome shotgun (WGS) entry which is preliminary data.</text>
</comment>
<dbReference type="RefSeq" id="XP_040712009.1">
    <property type="nucleotide sequence ID" value="XM_040864356.1"/>
</dbReference>
<dbReference type="Proteomes" id="UP000193689">
    <property type="component" value="Unassembled WGS sequence"/>
</dbReference>
<reference evidence="1 2" key="1">
    <citation type="submission" date="2016-07" db="EMBL/GenBank/DDBJ databases">
        <title>Pervasive Adenine N6-methylation of Active Genes in Fungi.</title>
        <authorList>
            <consortium name="DOE Joint Genome Institute"/>
            <person name="Mondo S.J."/>
            <person name="Dannebaum R.O."/>
            <person name="Kuo R.C."/>
            <person name="Labutti K."/>
            <person name="Haridas S."/>
            <person name="Kuo A."/>
            <person name="Salamov A."/>
            <person name="Ahrendt S.R."/>
            <person name="Lipzen A."/>
            <person name="Sullivan W."/>
            <person name="Andreopoulos W.B."/>
            <person name="Clum A."/>
            <person name="Lindquist E."/>
            <person name="Daum C."/>
            <person name="Ramamoorthy G.K."/>
            <person name="Gryganskyi A."/>
            <person name="Culley D."/>
            <person name="Magnuson J.K."/>
            <person name="James T.Y."/>
            <person name="O'Malley M.A."/>
            <person name="Stajich J.E."/>
            <person name="Spatafora J.W."/>
            <person name="Visel A."/>
            <person name="Grigoriev I.V."/>
        </authorList>
    </citation>
    <scope>NUCLEOTIDE SEQUENCE [LARGE SCALE GENOMIC DNA]</scope>
    <source>
        <strain evidence="1 2">CBS 129021</strain>
    </source>
</reference>
<dbReference type="AlphaFoldDB" id="A0A1Y2DKN7"/>